<dbReference type="Proteomes" id="UP001642540">
    <property type="component" value="Unassembled WGS sequence"/>
</dbReference>
<feature type="domain" description="Ig-like" evidence="10">
    <location>
        <begin position="1462"/>
        <end position="1521"/>
    </location>
</feature>
<feature type="compositionally biased region" description="Basic and acidic residues" evidence="7">
    <location>
        <begin position="1119"/>
        <end position="1147"/>
    </location>
</feature>
<feature type="domain" description="Ig-like" evidence="10">
    <location>
        <begin position="1630"/>
        <end position="1708"/>
    </location>
</feature>
<feature type="domain" description="Ig-like" evidence="10">
    <location>
        <begin position="3607"/>
        <end position="3695"/>
    </location>
</feature>
<feature type="domain" description="Ig-like" evidence="10">
    <location>
        <begin position="1217"/>
        <end position="1313"/>
    </location>
</feature>
<name>A0ABP1PMC2_9HEXA</name>
<dbReference type="PANTHER" id="PTHR47633">
    <property type="entry name" value="IMMUNOGLOBULIN"/>
    <property type="match status" value="1"/>
</dbReference>
<evidence type="ECO:0000259" key="10">
    <source>
        <dbReference type="PROSITE" id="PS50835"/>
    </source>
</evidence>
<protein>
    <recommendedName>
        <fullName evidence="14">Muscle M-line assembly protein unc-89</fullName>
    </recommendedName>
</protein>
<dbReference type="InterPro" id="IPR011993">
    <property type="entry name" value="PH-like_dom_sf"/>
</dbReference>
<dbReference type="SMART" id="SM00325">
    <property type="entry name" value="RhoGEF"/>
    <property type="match status" value="1"/>
</dbReference>
<dbReference type="SUPFAM" id="SSF56112">
    <property type="entry name" value="Protein kinase-like (PK-like)"/>
    <property type="match status" value="2"/>
</dbReference>
<evidence type="ECO:0000256" key="3">
    <source>
        <dbReference type="ARBA" id="ARBA00022490"/>
    </source>
</evidence>
<dbReference type="InterPro" id="IPR003961">
    <property type="entry name" value="FN3_dom"/>
</dbReference>
<comment type="caution">
    <text evidence="12">The sequence shown here is derived from an EMBL/GenBank/DDBJ whole genome shotgun (WGS) entry which is preliminary data.</text>
</comment>
<dbReference type="SUPFAM" id="SSF48726">
    <property type="entry name" value="Immunoglobulin"/>
    <property type="match status" value="15"/>
</dbReference>
<evidence type="ECO:0000256" key="6">
    <source>
        <dbReference type="ARBA" id="ARBA00023319"/>
    </source>
</evidence>
<feature type="domain" description="Ig-like" evidence="10">
    <location>
        <begin position="2682"/>
        <end position="2772"/>
    </location>
</feature>
<dbReference type="Pfam" id="PF22697">
    <property type="entry name" value="SOS1_NGEF_PH"/>
    <property type="match status" value="1"/>
</dbReference>
<dbReference type="SUPFAM" id="SSF50729">
    <property type="entry name" value="PH domain-like"/>
    <property type="match status" value="1"/>
</dbReference>
<organism evidence="12 13">
    <name type="scientific">Orchesella dallaii</name>
    <dbReference type="NCBI Taxonomy" id="48710"/>
    <lineage>
        <taxon>Eukaryota</taxon>
        <taxon>Metazoa</taxon>
        <taxon>Ecdysozoa</taxon>
        <taxon>Arthropoda</taxon>
        <taxon>Hexapoda</taxon>
        <taxon>Collembola</taxon>
        <taxon>Entomobryomorpha</taxon>
        <taxon>Entomobryoidea</taxon>
        <taxon>Orchesellidae</taxon>
        <taxon>Orchesellinae</taxon>
        <taxon>Orchesella</taxon>
    </lineage>
</organism>
<gene>
    <name evidence="12" type="ORF">ODALV1_LOCUS1019</name>
</gene>
<dbReference type="PROSITE" id="PS50010">
    <property type="entry name" value="DH_2"/>
    <property type="match status" value="1"/>
</dbReference>
<feature type="compositionally biased region" description="Basic and acidic residues" evidence="7">
    <location>
        <begin position="1177"/>
        <end position="1195"/>
    </location>
</feature>
<dbReference type="Pfam" id="PF00069">
    <property type="entry name" value="Pkinase"/>
    <property type="match status" value="2"/>
</dbReference>
<dbReference type="Pfam" id="PF00621">
    <property type="entry name" value="RhoGEF"/>
    <property type="match status" value="1"/>
</dbReference>
<dbReference type="PROSITE" id="PS50835">
    <property type="entry name" value="IG_LIKE"/>
    <property type="match status" value="8"/>
</dbReference>
<evidence type="ECO:0000259" key="9">
    <source>
        <dbReference type="PROSITE" id="PS50011"/>
    </source>
</evidence>
<feature type="domain" description="DH" evidence="8">
    <location>
        <begin position="636"/>
        <end position="816"/>
    </location>
</feature>
<dbReference type="Gene3D" id="1.10.510.10">
    <property type="entry name" value="Transferase(Phosphotransferase) domain 1"/>
    <property type="match status" value="2"/>
</dbReference>
<dbReference type="SMART" id="SM00409">
    <property type="entry name" value="IG"/>
    <property type="match status" value="15"/>
</dbReference>
<feature type="compositionally biased region" description="Basic and acidic residues" evidence="7">
    <location>
        <begin position="1009"/>
        <end position="1039"/>
    </location>
</feature>
<accession>A0ABP1PMC2</accession>
<dbReference type="InterPro" id="IPR003598">
    <property type="entry name" value="Ig_sub2"/>
</dbReference>
<feature type="domain" description="Fibronectin type-III" evidence="11">
    <location>
        <begin position="2804"/>
        <end position="2900"/>
    </location>
</feature>
<feature type="domain" description="Protein kinase" evidence="9">
    <location>
        <begin position="3143"/>
        <end position="3397"/>
    </location>
</feature>
<evidence type="ECO:0000313" key="13">
    <source>
        <dbReference type="Proteomes" id="UP001642540"/>
    </source>
</evidence>
<comment type="subcellular location">
    <subcellularLocation>
        <location evidence="1">Cytoplasm</location>
    </subcellularLocation>
</comment>
<dbReference type="CDD" id="cd00096">
    <property type="entry name" value="Ig"/>
    <property type="match status" value="1"/>
</dbReference>
<dbReference type="SMART" id="SM00220">
    <property type="entry name" value="S_TKc"/>
    <property type="match status" value="2"/>
</dbReference>
<dbReference type="InterPro" id="IPR036179">
    <property type="entry name" value="Ig-like_dom_sf"/>
</dbReference>
<keyword evidence="3" id="KW-0963">Cytoplasm</keyword>
<dbReference type="EMBL" id="CAXLJM020000004">
    <property type="protein sequence ID" value="CAL8069988.1"/>
    <property type="molecule type" value="Genomic_DNA"/>
</dbReference>
<evidence type="ECO:0000313" key="12">
    <source>
        <dbReference type="EMBL" id="CAL8069988.1"/>
    </source>
</evidence>
<keyword evidence="5" id="KW-1015">Disulfide bond</keyword>
<dbReference type="InterPro" id="IPR000719">
    <property type="entry name" value="Prot_kinase_dom"/>
</dbReference>
<dbReference type="InterPro" id="IPR035899">
    <property type="entry name" value="DBL_dom_sf"/>
</dbReference>
<sequence>MNSKSAIQYFYMLDSKVLLVPDEIEMQLNKGIITDIKISNHTIGFKYNYKVKEYDLEVLSELMEDNLLFKTCKYTDDIHPGKGLKCVKKRTVGKRKGSIAALTQLFKDKEKKAEMDELKAAERIAPDHGKMAKVKGKLDERRKSVQIAPDTISMEIDEDDAPPPTKYLLHSGEVVDEVNKENQTVVKASVCGHTVVNGKVIDGLFTPGMVVKTDAADKFIPGVMVDSHFTPGQMLEVSPGNKKFIPGQVIDIQGTNKFVPGQLILEDDTGAFKFVPGRVEQGEFYPGEIVETQEGLKFVCEVFNSNEFELQTFELENPVLFEVQDVKTLMEQANIVPVEFNECCEVIFEQAVFEKRVDERVINNAKEKLKERCVNDLLEAIEFARLLGKNAIASELEGVLQADEDTRNAVLSDSSVKLLLTQLVVLKGIVGGRVGEVGEEELGKAIYKSNVVAKVLVDEGVTRGSVENSHSANSLDRTSDGTGVPSSGTVEAEDLREESADPMEGSRTVIKQTFSSRSVETHDGAVIEFQSHHAVTEYRATGGAGETIQEASALSTSKRQRLGMQKPASLDLDSIPPESVELLDTTPAKHKLSLARQMRHKSGSSVSSVGSEKKSKIILKSGEEMLADPNLAFKNERDLILYELLETEEEFVRELDFVMGSYYKEIEASVVFNKYRDLLFEDFKLIHQFHSTSLLEAIRYYSDDPKMIAKSFLRLERDFEPHVRYYQDHIKIEEVISNDLDLLEFIEDLSVSKRISDTKSLADHLKLPLQRINDYVLIFKDLLDVCSRIHDDELEREVLSRVLEFLVAIPQKLDDRKFLNSIEGIDASVLGKLGRLLGHDWFVVTDKSSPSSSEGSKNRYVFLFKQKLLVTKVRRISDHRSVFILKQALHLPEYEVEQIGKGFRLFKEAREILFEASEKESGVQSWVAEISKYTKKEGVEVPKDVVQIVVLEGGSSKSETSEDETIGAVGGVQIVEIVDSEIDVVQAVGEQKKSGQDKTVVVEVKATPEKVTPETKPAAEKPAPEIKKEATKVEAKAQEKVTPAETKKAPAPEKPAPEAKKEAAAEKPDQKKPAPETKKEAAAEKPSDQKKPAPETKKEAAAEKPAPDQKKPAPVTKQGSKEQEKPVDKQPEQTGKKGSVKKEEVKSVSRQNSSTESKKSESTQEKVESKPPTAPPRVDRQKSEQEKVKEVKMADDEAPPNPAQLLRRRSSVIMAKPGVESTLKFVEPIQSIECEPGENASFRLKVSSASTIITWLKGNRPLEDKLADRVKIESKGAVHSLTILNVNDNDGGLYTAKVCELVGKDGAISEPVSSSAVLVVHELTPEERAKKIAERDSPQFLVKFKDTELLKHTTVNFMFLVKGNPEPEVVFKRNKEVLSTKGRVSISPHGVGKYEMKIEKIEDTDAGTYTVIATNKHGVTEVNAVVKVVDEKDVFNEGTAMKPDGEGAERKGLLKPGEEPIFTWFKDGKVFEPGEDFKVLFKDEEDTLALVFQHVKPEDAGMYTCVASTTSGRISCSAELTVQGGINQLLKEPSKPQITAKLTDTEVSLGGSAMLELKVTGFPKPDIVWFKDKTQLEAGGRFRFLYEDDESIALIIKNVNYDDEGVYKVVAKNDLGEASTSGNLVIRQPPKFMKKMTDTEMMAGESFNMEVEVEGNPKPELKWYKDGQLIVSSERIKFTQSKDGQKYIMSIERVTLDDTGAYSVVASNAVGQMSEFWNVLATMPARFTERLPGNVVCDKGAKGFEYVVKTAGVPDPKLEVKLCGKELKYEKIEHQVYKIKVPEITELKDYDLVASATNQFAKDETVCVFNVNRGVKIVDGLKEVIVKEHGSATVGVKVDCYPKPKNVKWFIDGVEISGKAYETKEEAGGVYSLTVKDAYKETGCRYDVKVMLDNGLGAGESSGTITMQAPPVITKGLSAVNRLEFNTVQELNVTLKETTPTPKGIWFHNGQEVTADARIKISKKSTETYTLTFDCVKYEDAGEWSFKAVNDIGEVMTKTTVIVEGKPQITSPLPNSMRILETETYDLEVNILDYCEENVKIEWKSNVETVFKPIIACKRDGNEYHSKVTFVPNRKENYFKVVATNKYGETESLCQIDWIALVPPKILTPMQDSYIIQDGDAFKFESEVEGVPKPKIVWLYNGEIMKENVNGIEGIVQKATVGEYTLQAVNVAGEAISKTRLNVLQTQPTISNLSENYAFKENEDDLVLSIDITGSPIPTVTWLHNGVPIDLNDPRVSVVTTPTKSTLTVKKAAKADKGAYSAQVSNQNGTAEGKAQVAITFVPEIDGKITYPDLVTKNTRFELKANVSGEPFPEVEWVHPTGKLIKESEPGVHELKVYPDGNVVLAIESAQMTDGGVYKLVARNSRGEIVVPTGIVNVEAARTRPRINPPLPPQIKLIEGHPLTLRTTVKAHPIPELALKFEDSVLPYEQRTIENGLEFEHKCEKVSTSGTFSLKATNSEGSTESECRLIVIPRLKEGALKAPEFVSELNDKVVNEGDELVIIAKVDGNPIPEVEVIVNGKPIDVRDVLEFDGNSLKYRIPDTRMSDAGEYKIVLKSSEGQAESKCNVKVNKVFKAPEFLQKFTDQAQMPTRDCKFGAKVSGFPIPNVRWLKDGNEIDTSRADKYRAKHEDETVVLQVRNCDDSDIGVYTCELSNVEGTASCRAKLDVVDNIPPAGPRTEAPYFLKTIGSTEVYPGMQSKFTACVGGNPDPDFEWFKDGNRMHEAQGSRIQFVRDGIGAGLIKLIINDTNIGDIGDYRLRIFNDLGEASCSALLKFDTFDVKRREQSPLGDYYIGYSDLRPTALPDRPVLTRMDERSVTLNWKSAIPNVHSQHPCTYTLEIAPADGVDWKPVYTGLKNTYADVDFPSSTLDYKFRVRVQWGDRYISEPSPYVITNRNKLNLPALQWSPMVIPSIPRTYDLSIPPHPQYTHAPRFLNNERETQYGCRNTPASVQFAIYGYPKPTLSFRFNGSPVTLNHTYTDNGIVTIYLNEMNEQKIGCYECIATNSHGVATQAIELRLTDLPRFLEHLKETHVCARKNGKIHCVVTGIPCPTIRLYKDWNATPRSFQQVQLDENTVSVTVLFEDTLLRDEGMYSIVATNHAGSTHSSALVRIHEDETAYNWNSYGVRPRVLRLRKSDPDEFYHFGNLIGRGTQGTHYHVVETRTGTAWAAKRMLIDESNSLHRNMIETEIENWACVNSPHVVRLYDGFFDNRTFTLINELCTGGDLFGYLIYELEDFDETVIKRFVEQILMGVRDLHETKLWHCSLQPLDILLTHKRSSQIKLTDLGVSRFNDPQPNRYSHPEFASPELISQSGINWKTDMWSVGVIAYILLTGHHPYVGLNDQETMENLKNWNGQINETHLSRLSSNAIDFLRTLLRITANERPSACEALEHSWFKTTETRMVNLFNESHVKYYTHLRAWQSNADCVDRFRRNPLEVAYKHVSKMVYPPGYDWVDESTIRVITKSDYSFPRPYVEIDDFVSESHYQSGDDTYLLQLRDTDFPARLRQYMKVAANSSPSFALHFQNSYFDRNIPVIRERRKFTDIMDEEVDDEKRARIVEYGEGPINSEPRRLRHEVGSRMDIQAEAEAIMSMKREGREPCFRERPRSISYVEEYGQDFTLNVVVDGDPGAPDVQWFRGDTLLLSDDPVHRRRLEVISNVDNTLVRTQLLIRNLKNTDLCVYKCTARNKQGQVTWKFRTALLPDTLRLPSPNPPLTYSLEKTPTPLSTEVHNFESVSTPEVVLKGCFTNVLKSGPKVYKLSTNEEYEIVRKLIHTHVLGGEYSQAIQIGSGVACSYDTSVVGLLDHLVGLGSYTEQTVVSVVEQILHGLSYLHWCGVAGIGLSASSYAVDKQGVVKIIDLSSAQKISRVGVASEAIGKRTNVAANLEYIAPEALSATDTQVCGQSDIWSVGVLIYVLLSGASPFKGDNEDETKQNILFVRFRFEHLYKDLSQEVTRLIMMIFKRSPLKRPSAEECFEHRWFHPTESLTKKRQRVVFTVDKLEAYLNSVLQDEEVSSTAQESNGVLQAFYNAHHL</sequence>
<dbReference type="InterPro" id="IPR013098">
    <property type="entry name" value="Ig_I-set"/>
</dbReference>
<keyword evidence="4" id="KW-0677">Repeat</keyword>
<dbReference type="Gene3D" id="2.60.40.10">
    <property type="entry name" value="Immunoglobulins"/>
    <property type="match status" value="18"/>
</dbReference>
<dbReference type="Gene3D" id="2.30.29.30">
    <property type="entry name" value="Pleckstrin-homology domain (PH domain)/Phosphotyrosine-binding domain (PTB)"/>
    <property type="match status" value="1"/>
</dbReference>
<feature type="domain" description="Ig-like" evidence="10">
    <location>
        <begin position="2577"/>
        <end position="2667"/>
    </location>
</feature>
<comment type="similarity">
    <text evidence="2">Belongs to the protein kinase superfamily. CAMK Ser/Thr protein kinase family.</text>
</comment>
<feature type="compositionally biased region" description="Polar residues" evidence="7">
    <location>
        <begin position="465"/>
        <end position="489"/>
    </location>
</feature>
<dbReference type="Pfam" id="PF07679">
    <property type="entry name" value="I-set"/>
    <property type="match status" value="14"/>
</dbReference>
<evidence type="ECO:0008006" key="14">
    <source>
        <dbReference type="Google" id="ProtNLM"/>
    </source>
</evidence>
<keyword evidence="6" id="KW-0393">Immunoglobulin domain</keyword>
<evidence type="ECO:0000256" key="7">
    <source>
        <dbReference type="SAM" id="MobiDB-lite"/>
    </source>
</evidence>
<feature type="domain" description="Ig-like" evidence="10">
    <location>
        <begin position="2188"/>
        <end position="2280"/>
    </location>
</feature>
<reference evidence="12 13" key="1">
    <citation type="submission" date="2024-08" db="EMBL/GenBank/DDBJ databases">
        <authorList>
            <person name="Cucini C."/>
            <person name="Frati F."/>
        </authorList>
    </citation>
    <scope>NUCLEOTIDE SEQUENCE [LARGE SCALE GENOMIC DNA]</scope>
</reference>
<evidence type="ECO:0000256" key="1">
    <source>
        <dbReference type="ARBA" id="ARBA00004496"/>
    </source>
</evidence>
<dbReference type="InterPro" id="IPR055251">
    <property type="entry name" value="SOS1_NGEF_PH"/>
</dbReference>
<feature type="domain" description="Ig-like" evidence="10">
    <location>
        <begin position="1536"/>
        <end position="1625"/>
    </location>
</feature>
<dbReference type="PROSITE" id="PS50011">
    <property type="entry name" value="PROTEIN_KINASE_DOM"/>
    <property type="match status" value="2"/>
</dbReference>
<dbReference type="PANTHER" id="PTHR47633:SF3">
    <property type="entry name" value="STRIATED MUSCLE PREFERENTIALLY EXPRESSED PROTEIN KINASE"/>
    <property type="match status" value="1"/>
</dbReference>
<dbReference type="SUPFAM" id="SSF48065">
    <property type="entry name" value="DBL homology domain (DH-domain)"/>
    <property type="match status" value="1"/>
</dbReference>
<keyword evidence="13" id="KW-1185">Reference proteome</keyword>
<feature type="domain" description="Protein kinase" evidence="9">
    <location>
        <begin position="3683"/>
        <end position="3982"/>
    </location>
</feature>
<dbReference type="SMART" id="SM00408">
    <property type="entry name" value="IGc2"/>
    <property type="match status" value="10"/>
</dbReference>
<evidence type="ECO:0000256" key="2">
    <source>
        <dbReference type="ARBA" id="ARBA00006692"/>
    </source>
</evidence>
<proteinExistence type="inferred from homology"/>
<dbReference type="Gene3D" id="3.30.200.20">
    <property type="entry name" value="Phosphorylase Kinase, domain 1"/>
    <property type="match status" value="1"/>
</dbReference>
<feature type="compositionally biased region" description="Basic and acidic residues" evidence="7">
    <location>
        <begin position="1045"/>
        <end position="1111"/>
    </location>
</feature>
<dbReference type="InterPro" id="IPR013783">
    <property type="entry name" value="Ig-like_fold"/>
</dbReference>
<dbReference type="SUPFAM" id="SSF49265">
    <property type="entry name" value="Fibronectin type III"/>
    <property type="match status" value="1"/>
</dbReference>
<feature type="compositionally biased region" description="Basic and acidic residues" evidence="7">
    <location>
        <begin position="1156"/>
        <end position="1169"/>
    </location>
</feature>
<feature type="region of interest" description="Disordered" evidence="7">
    <location>
        <begin position="465"/>
        <end position="506"/>
    </location>
</feature>
<evidence type="ECO:0000256" key="4">
    <source>
        <dbReference type="ARBA" id="ARBA00022737"/>
    </source>
</evidence>
<feature type="region of interest" description="Disordered" evidence="7">
    <location>
        <begin position="1009"/>
        <end position="1202"/>
    </location>
</feature>
<dbReference type="InterPro" id="IPR003599">
    <property type="entry name" value="Ig_sub"/>
</dbReference>
<dbReference type="InterPro" id="IPR000219">
    <property type="entry name" value="DH_dom"/>
</dbReference>
<dbReference type="PROSITE" id="PS50853">
    <property type="entry name" value="FN3"/>
    <property type="match status" value="1"/>
</dbReference>
<evidence type="ECO:0000259" key="8">
    <source>
        <dbReference type="PROSITE" id="PS50010"/>
    </source>
</evidence>
<evidence type="ECO:0000256" key="5">
    <source>
        <dbReference type="ARBA" id="ARBA00023157"/>
    </source>
</evidence>
<dbReference type="InterPro" id="IPR007110">
    <property type="entry name" value="Ig-like_dom"/>
</dbReference>
<dbReference type="Gene3D" id="1.20.900.10">
    <property type="entry name" value="Dbl homology (DH) domain"/>
    <property type="match status" value="1"/>
</dbReference>
<evidence type="ECO:0000259" key="11">
    <source>
        <dbReference type="PROSITE" id="PS50853"/>
    </source>
</evidence>
<dbReference type="InterPro" id="IPR011009">
    <property type="entry name" value="Kinase-like_dom_sf"/>
</dbReference>
<dbReference type="InterPro" id="IPR036116">
    <property type="entry name" value="FN3_sf"/>
</dbReference>